<dbReference type="RefSeq" id="WP_129522114.1">
    <property type="nucleotide sequence ID" value="NZ_SDPN01000044.1"/>
</dbReference>
<keyword evidence="3" id="KW-1003">Cell membrane</keyword>
<evidence type="ECO:0000313" key="9">
    <source>
        <dbReference type="EMBL" id="RXZ67595.1"/>
    </source>
</evidence>
<dbReference type="Pfam" id="PF00528">
    <property type="entry name" value="BPD_transp_1"/>
    <property type="match status" value="1"/>
</dbReference>
<name>A0A4Q2KQB7_9MICO</name>
<keyword evidence="6 7" id="KW-0472">Membrane</keyword>
<comment type="subcellular location">
    <subcellularLocation>
        <location evidence="1 7">Cell membrane</location>
        <topology evidence="1 7">Multi-pass membrane protein</topology>
    </subcellularLocation>
</comment>
<dbReference type="SUPFAM" id="SSF161098">
    <property type="entry name" value="MetI-like"/>
    <property type="match status" value="1"/>
</dbReference>
<keyword evidence="10" id="KW-1185">Reference proteome</keyword>
<dbReference type="GO" id="GO:0055085">
    <property type="term" value="P:transmembrane transport"/>
    <property type="evidence" value="ECO:0007669"/>
    <property type="project" value="InterPro"/>
</dbReference>
<evidence type="ECO:0000256" key="3">
    <source>
        <dbReference type="ARBA" id="ARBA00022475"/>
    </source>
</evidence>
<dbReference type="PANTHER" id="PTHR43744">
    <property type="entry name" value="ABC TRANSPORTER PERMEASE PROTEIN MG189-RELATED-RELATED"/>
    <property type="match status" value="1"/>
</dbReference>
<dbReference type="OrthoDB" id="2063054at2"/>
<feature type="transmembrane region" description="Helical" evidence="7">
    <location>
        <begin position="203"/>
        <end position="228"/>
    </location>
</feature>
<evidence type="ECO:0000256" key="4">
    <source>
        <dbReference type="ARBA" id="ARBA00022692"/>
    </source>
</evidence>
<evidence type="ECO:0000256" key="1">
    <source>
        <dbReference type="ARBA" id="ARBA00004651"/>
    </source>
</evidence>
<keyword evidence="2 7" id="KW-0813">Transport</keyword>
<evidence type="ECO:0000259" key="8">
    <source>
        <dbReference type="PROSITE" id="PS50928"/>
    </source>
</evidence>
<dbReference type="PANTHER" id="PTHR43744:SF12">
    <property type="entry name" value="ABC TRANSPORTER PERMEASE PROTEIN MG189-RELATED"/>
    <property type="match status" value="1"/>
</dbReference>
<feature type="transmembrane region" description="Helical" evidence="7">
    <location>
        <begin position="127"/>
        <end position="149"/>
    </location>
</feature>
<feature type="transmembrane region" description="Helical" evidence="7">
    <location>
        <begin position="64"/>
        <end position="84"/>
    </location>
</feature>
<proteinExistence type="inferred from homology"/>
<feature type="transmembrane region" description="Helical" evidence="7">
    <location>
        <begin position="96"/>
        <end position="118"/>
    </location>
</feature>
<evidence type="ECO:0000256" key="7">
    <source>
        <dbReference type="RuleBase" id="RU363032"/>
    </source>
</evidence>
<keyword evidence="5 7" id="KW-1133">Transmembrane helix</keyword>
<evidence type="ECO:0000256" key="6">
    <source>
        <dbReference type="ARBA" id="ARBA00023136"/>
    </source>
</evidence>
<dbReference type="EMBL" id="SDPN01000044">
    <property type="protein sequence ID" value="RXZ67595.1"/>
    <property type="molecule type" value="Genomic_DNA"/>
</dbReference>
<dbReference type="InterPro" id="IPR035906">
    <property type="entry name" value="MetI-like_sf"/>
</dbReference>
<dbReference type="GO" id="GO:0005886">
    <property type="term" value="C:plasma membrane"/>
    <property type="evidence" value="ECO:0007669"/>
    <property type="project" value="UniProtKB-SubCell"/>
</dbReference>
<evidence type="ECO:0000256" key="5">
    <source>
        <dbReference type="ARBA" id="ARBA00022989"/>
    </source>
</evidence>
<evidence type="ECO:0000256" key="2">
    <source>
        <dbReference type="ARBA" id="ARBA00022448"/>
    </source>
</evidence>
<feature type="transmembrane region" description="Helical" evidence="7">
    <location>
        <begin position="30"/>
        <end position="52"/>
    </location>
</feature>
<reference evidence="9 10" key="1">
    <citation type="submission" date="2019-01" db="EMBL/GenBank/DDBJ databases">
        <title>Agromyces.</title>
        <authorList>
            <person name="Li J."/>
        </authorList>
    </citation>
    <scope>NUCLEOTIDE SEQUENCE [LARGE SCALE GENOMIC DNA]</scope>
    <source>
        <strain evidence="9 10">DSM 15934</strain>
    </source>
</reference>
<gene>
    <name evidence="9" type="ORF">ESP51_17150</name>
</gene>
<dbReference type="CDD" id="cd06261">
    <property type="entry name" value="TM_PBP2"/>
    <property type="match status" value="1"/>
</dbReference>
<feature type="domain" description="ABC transmembrane type-1" evidence="8">
    <location>
        <begin position="92"/>
        <end position="285"/>
    </location>
</feature>
<sequence length="300" mass="32192">MTATATRPAPPQSVRAPRTGAVKTPLWSRLVPTLVLLIGAVYCLIPVAWVFVATTKSREELFTTFTFAPGSGLFENLGALFAYGNGQFGLWAANSLFYAGLGALLSTFVSAMAGYALAKYEFRGRSLIFYSILAGVLIPGITLAVPQYLLLSQIGLAGTPLSVLLPCIISPFGIYLSRVYALSAVPQETIEAARIDGASEWRIFQSIAVPLLLPGMVTVFLLQFIGIWNNFLLPYIMLSDQDNYPLTVGLYTLLAKGSGSPALYSLAIAGAAVSIIPLVALVLFLQRYWRLDLISGGLKG</sequence>
<organism evidence="9 10">
    <name type="scientific">Agromyces albus</name>
    <dbReference type="NCBI Taxonomy" id="205332"/>
    <lineage>
        <taxon>Bacteria</taxon>
        <taxon>Bacillati</taxon>
        <taxon>Actinomycetota</taxon>
        <taxon>Actinomycetes</taxon>
        <taxon>Micrococcales</taxon>
        <taxon>Microbacteriaceae</taxon>
        <taxon>Agromyces</taxon>
    </lineage>
</organism>
<dbReference type="AlphaFoldDB" id="A0A4Q2KQB7"/>
<dbReference type="PROSITE" id="PS50928">
    <property type="entry name" value="ABC_TM1"/>
    <property type="match status" value="1"/>
</dbReference>
<protein>
    <submittedName>
        <fullName evidence="9">Carbohydrate ABC transporter permease</fullName>
    </submittedName>
</protein>
<evidence type="ECO:0000313" key="10">
    <source>
        <dbReference type="Proteomes" id="UP000293865"/>
    </source>
</evidence>
<keyword evidence="4 7" id="KW-0812">Transmembrane</keyword>
<comment type="caution">
    <text evidence="9">The sequence shown here is derived from an EMBL/GenBank/DDBJ whole genome shotgun (WGS) entry which is preliminary data.</text>
</comment>
<comment type="similarity">
    <text evidence="7">Belongs to the binding-protein-dependent transport system permease family.</text>
</comment>
<accession>A0A4Q2KQB7</accession>
<dbReference type="InterPro" id="IPR000515">
    <property type="entry name" value="MetI-like"/>
</dbReference>
<feature type="transmembrane region" description="Helical" evidence="7">
    <location>
        <begin position="262"/>
        <end position="285"/>
    </location>
</feature>
<dbReference type="Proteomes" id="UP000293865">
    <property type="component" value="Unassembled WGS sequence"/>
</dbReference>
<feature type="transmembrane region" description="Helical" evidence="7">
    <location>
        <begin position="161"/>
        <end position="182"/>
    </location>
</feature>
<dbReference type="Gene3D" id="1.10.3720.10">
    <property type="entry name" value="MetI-like"/>
    <property type="match status" value="1"/>
</dbReference>